<dbReference type="EMBL" id="JAKUCV010002570">
    <property type="protein sequence ID" value="KAJ4842157.1"/>
    <property type="molecule type" value="Genomic_DNA"/>
</dbReference>
<sequence length="66" mass="7424">MNTTTTTKIPSFSSTSTSSSVDSYKVRMEDLKERKENVGTLRAGFDFVIIFSTIFCYRSISGLLEE</sequence>
<evidence type="ECO:0000313" key="2">
    <source>
        <dbReference type="EMBL" id="KAJ4842157.1"/>
    </source>
</evidence>
<organism evidence="2 3">
    <name type="scientific">Turnera subulata</name>
    <dbReference type="NCBI Taxonomy" id="218843"/>
    <lineage>
        <taxon>Eukaryota</taxon>
        <taxon>Viridiplantae</taxon>
        <taxon>Streptophyta</taxon>
        <taxon>Embryophyta</taxon>
        <taxon>Tracheophyta</taxon>
        <taxon>Spermatophyta</taxon>
        <taxon>Magnoliopsida</taxon>
        <taxon>eudicotyledons</taxon>
        <taxon>Gunneridae</taxon>
        <taxon>Pentapetalae</taxon>
        <taxon>rosids</taxon>
        <taxon>fabids</taxon>
        <taxon>Malpighiales</taxon>
        <taxon>Passifloraceae</taxon>
        <taxon>Turnera</taxon>
    </lineage>
</organism>
<protein>
    <submittedName>
        <fullName evidence="2">Uncharacterized protein</fullName>
    </submittedName>
</protein>
<evidence type="ECO:0000256" key="1">
    <source>
        <dbReference type="SAM" id="MobiDB-lite"/>
    </source>
</evidence>
<name>A0A9Q0G2S8_9ROSI</name>
<proteinExistence type="predicted"/>
<gene>
    <name evidence="2" type="ORF">Tsubulata_037394</name>
</gene>
<comment type="caution">
    <text evidence="2">The sequence shown here is derived from an EMBL/GenBank/DDBJ whole genome shotgun (WGS) entry which is preliminary data.</text>
</comment>
<dbReference type="AlphaFoldDB" id="A0A9Q0G2S8"/>
<accession>A0A9Q0G2S8</accession>
<reference evidence="2" key="1">
    <citation type="submission" date="2022-02" db="EMBL/GenBank/DDBJ databases">
        <authorList>
            <person name="Henning P.M."/>
            <person name="McCubbin A.G."/>
            <person name="Shore J.S."/>
        </authorList>
    </citation>
    <scope>NUCLEOTIDE SEQUENCE</scope>
    <source>
        <strain evidence="2">F60SS</strain>
        <tissue evidence="2">Leaves</tissue>
    </source>
</reference>
<feature type="region of interest" description="Disordered" evidence="1">
    <location>
        <begin position="1"/>
        <end position="23"/>
    </location>
</feature>
<dbReference type="Proteomes" id="UP001141552">
    <property type="component" value="Unassembled WGS sequence"/>
</dbReference>
<evidence type="ECO:0000313" key="3">
    <source>
        <dbReference type="Proteomes" id="UP001141552"/>
    </source>
</evidence>
<keyword evidence="3" id="KW-1185">Reference proteome</keyword>
<feature type="compositionally biased region" description="Low complexity" evidence="1">
    <location>
        <begin position="1"/>
        <end position="20"/>
    </location>
</feature>
<reference evidence="2" key="2">
    <citation type="journal article" date="2023" name="Plants (Basel)">
        <title>Annotation of the Turnera subulata (Passifloraceae) Draft Genome Reveals the S-Locus Evolved after the Divergence of Turneroideae from Passifloroideae in a Stepwise Manner.</title>
        <authorList>
            <person name="Henning P.M."/>
            <person name="Roalson E.H."/>
            <person name="Mir W."/>
            <person name="McCubbin A.G."/>
            <person name="Shore J.S."/>
        </authorList>
    </citation>
    <scope>NUCLEOTIDE SEQUENCE</scope>
    <source>
        <strain evidence="2">F60SS</strain>
    </source>
</reference>